<dbReference type="EC" id="6.3.2.9" evidence="7 8"/>
<dbReference type="RefSeq" id="WP_108567540.1">
    <property type="nucleotide sequence ID" value="NZ_CP031769.1"/>
</dbReference>
<gene>
    <name evidence="7 11" type="primary">murD</name>
    <name evidence="11" type="ORF">D0Y50_14715</name>
</gene>
<dbReference type="GO" id="GO:0008360">
    <property type="term" value="P:regulation of cell shape"/>
    <property type="evidence" value="ECO:0007669"/>
    <property type="project" value="UniProtKB-KW"/>
</dbReference>
<protein>
    <recommendedName>
        <fullName evidence="7 8">UDP-N-acetylmuramoylalanine--D-glutamate ligase</fullName>
        <ecNumber evidence="7 8">6.3.2.9</ecNumber>
    </recommendedName>
    <alternativeName>
        <fullName evidence="7">D-glutamic acid-adding enzyme</fullName>
    </alternativeName>
    <alternativeName>
        <fullName evidence="7">UDP-N-acetylmuramoyl-L-alanyl-D-glutamate synthetase</fullName>
    </alternativeName>
</protein>
<dbReference type="UniPathway" id="UPA00219"/>
<keyword evidence="7 8" id="KW-0961">Cell wall biogenesis/degradation</keyword>
<dbReference type="GO" id="GO:0051301">
    <property type="term" value="P:cell division"/>
    <property type="evidence" value="ECO:0007669"/>
    <property type="project" value="UniProtKB-KW"/>
</dbReference>
<dbReference type="AlphaFoldDB" id="A0A346NPN7"/>
<comment type="function">
    <text evidence="7 8">Cell wall formation. Catalyzes the addition of glutamate to the nucleotide precursor UDP-N-acetylmuramoyl-L-alanine (UMA).</text>
</comment>
<dbReference type="GO" id="GO:0009252">
    <property type="term" value="P:peptidoglycan biosynthetic process"/>
    <property type="evidence" value="ECO:0007669"/>
    <property type="project" value="UniProtKB-UniRule"/>
</dbReference>
<evidence type="ECO:0000256" key="8">
    <source>
        <dbReference type="RuleBase" id="RU003664"/>
    </source>
</evidence>
<evidence type="ECO:0000313" key="12">
    <source>
        <dbReference type="Proteomes" id="UP000262073"/>
    </source>
</evidence>
<keyword evidence="4 7" id="KW-0436">Ligase</keyword>
<keyword evidence="3 7" id="KW-0963">Cytoplasm</keyword>
<keyword evidence="5 7" id="KW-0547">Nucleotide-binding</keyword>
<dbReference type="Gene3D" id="3.90.190.20">
    <property type="entry name" value="Mur ligase, C-terminal domain"/>
    <property type="match status" value="1"/>
</dbReference>
<dbReference type="GO" id="GO:0008764">
    <property type="term" value="F:UDP-N-acetylmuramoylalanine-D-glutamate ligase activity"/>
    <property type="evidence" value="ECO:0007669"/>
    <property type="project" value="UniProtKB-UniRule"/>
</dbReference>
<dbReference type="Pfam" id="PF08245">
    <property type="entry name" value="Mur_ligase_M"/>
    <property type="match status" value="1"/>
</dbReference>
<evidence type="ECO:0000256" key="4">
    <source>
        <dbReference type="ARBA" id="ARBA00022598"/>
    </source>
</evidence>
<dbReference type="Proteomes" id="UP000262073">
    <property type="component" value="Chromosome"/>
</dbReference>
<dbReference type="PANTHER" id="PTHR43692">
    <property type="entry name" value="UDP-N-ACETYLMURAMOYLALANINE--D-GLUTAMATE LIGASE"/>
    <property type="match status" value="1"/>
</dbReference>
<feature type="domain" description="Mur ligase central" evidence="10">
    <location>
        <begin position="109"/>
        <end position="275"/>
    </location>
</feature>
<dbReference type="SUPFAM" id="SSF51984">
    <property type="entry name" value="MurCD N-terminal domain"/>
    <property type="match status" value="1"/>
</dbReference>
<evidence type="ECO:0000256" key="7">
    <source>
        <dbReference type="HAMAP-Rule" id="MF_00639"/>
    </source>
</evidence>
<keyword evidence="7 8" id="KW-0133">Cell shape</keyword>
<feature type="binding site" evidence="7">
    <location>
        <begin position="111"/>
        <end position="117"/>
    </location>
    <ligand>
        <name>ATP</name>
        <dbReference type="ChEBI" id="CHEBI:30616"/>
    </ligand>
</feature>
<keyword evidence="7 8" id="KW-0131">Cell cycle</keyword>
<keyword evidence="6 7" id="KW-0067">ATP-binding</keyword>
<dbReference type="SUPFAM" id="SSF53244">
    <property type="entry name" value="MurD-like peptide ligases, peptide-binding domain"/>
    <property type="match status" value="1"/>
</dbReference>
<comment type="pathway">
    <text evidence="2 7 8">Cell wall biogenesis; peptidoglycan biosynthesis.</text>
</comment>
<evidence type="ECO:0000259" key="9">
    <source>
        <dbReference type="Pfam" id="PF02875"/>
    </source>
</evidence>
<dbReference type="Pfam" id="PF21799">
    <property type="entry name" value="MurD-like_N"/>
    <property type="match status" value="1"/>
</dbReference>
<evidence type="ECO:0000256" key="6">
    <source>
        <dbReference type="ARBA" id="ARBA00022840"/>
    </source>
</evidence>
<evidence type="ECO:0000256" key="2">
    <source>
        <dbReference type="ARBA" id="ARBA00004752"/>
    </source>
</evidence>
<evidence type="ECO:0000259" key="10">
    <source>
        <dbReference type="Pfam" id="PF08245"/>
    </source>
</evidence>
<evidence type="ECO:0000256" key="5">
    <source>
        <dbReference type="ARBA" id="ARBA00022741"/>
    </source>
</evidence>
<reference evidence="11 12" key="1">
    <citation type="submission" date="2018-08" db="EMBL/GenBank/DDBJ databases">
        <title>Salinimonas sediminis sp. nov., a piezophilic bacterium isolated from a deep-sea sediment sample from the New Britain Trench.</title>
        <authorList>
            <person name="Cao J."/>
        </authorList>
    </citation>
    <scope>NUCLEOTIDE SEQUENCE [LARGE SCALE GENOMIC DNA]</scope>
    <source>
        <strain evidence="11 12">N102</strain>
    </source>
</reference>
<dbReference type="Gene3D" id="3.40.1190.10">
    <property type="entry name" value="Mur-like, catalytic domain"/>
    <property type="match status" value="1"/>
</dbReference>
<proteinExistence type="inferred from homology"/>
<dbReference type="OrthoDB" id="9809796at2"/>
<dbReference type="EMBL" id="CP031769">
    <property type="protein sequence ID" value="AXR07494.1"/>
    <property type="molecule type" value="Genomic_DNA"/>
</dbReference>
<dbReference type="Pfam" id="PF02875">
    <property type="entry name" value="Mur_ligase_C"/>
    <property type="match status" value="1"/>
</dbReference>
<evidence type="ECO:0000313" key="11">
    <source>
        <dbReference type="EMBL" id="AXR07494.1"/>
    </source>
</evidence>
<dbReference type="HAMAP" id="MF_00639">
    <property type="entry name" value="MurD"/>
    <property type="match status" value="1"/>
</dbReference>
<dbReference type="SUPFAM" id="SSF53623">
    <property type="entry name" value="MurD-like peptide ligases, catalytic domain"/>
    <property type="match status" value="1"/>
</dbReference>
<dbReference type="InterPro" id="IPR036615">
    <property type="entry name" value="Mur_ligase_C_dom_sf"/>
</dbReference>
<keyword evidence="12" id="KW-1185">Reference proteome</keyword>
<name>A0A346NPN7_9ALTE</name>
<dbReference type="InterPro" id="IPR036565">
    <property type="entry name" value="Mur-like_cat_sf"/>
</dbReference>
<dbReference type="Gene3D" id="3.40.50.720">
    <property type="entry name" value="NAD(P)-binding Rossmann-like Domain"/>
    <property type="match status" value="1"/>
</dbReference>
<dbReference type="KEGG" id="salm:D0Y50_14715"/>
<dbReference type="PANTHER" id="PTHR43692:SF1">
    <property type="entry name" value="UDP-N-ACETYLMURAMOYLALANINE--D-GLUTAMATE LIGASE"/>
    <property type="match status" value="1"/>
</dbReference>
<keyword evidence="7 8" id="KW-0132">Cell division</keyword>
<comment type="similarity">
    <text evidence="7">Belongs to the MurCDEF family.</text>
</comment>
<evidence type="ECO:0000256" key="1">
    <source>
        <dbReference type="ARBA" id="ARBA00004496"/>
    </source>
</evidence>
<dbReference type="InterPro" id="IPR005762">
    <property type="entry name" value="MurD"/>
</dbReference>
<keyword evidence="7 8" id="KW-0573">Peptidoglycan synthesis</keyword>
<dbReference type="InterPro" id="IPR013221">
    <property type="entry name" value="Mur_ligase_cen"/>
</dbReference>
<dbReference type="GO" id="GO:0005737">
    <property type="term" value="C:cytoplasm"/>
    <property type="evidence" value="ECO:0007669"/>
    <property type="project" value="UniProtKB-SubCell"/>
</dbReference>
<organism evidence="11 12">
    <name type="scientific">Salinimonas sediminis</name>
    <dbReference type="NCBI Taxonomy" id="2303538"/>
    <lineage>
        <taxon>Bacteria</taxon>
        <taxon>Pseudomonadati</taxon>
        <taxon>Pseudomonadota</taxon>
        <taxon>Gammaproteobacteria</taxon>
        <taxon>Alteromonadales</taxon>
        <taxon>Alteromonadaceae</taxon>
        <taxon>Alteromonas/Salinimonas group</taxon>
        <taxon>Salinimonas</taxon>
    </lineage>
</organism>
<sequence>MLTDLSTKRIVVAGLGISGRACLRFLASQRAQVSAWDTREQLTLDSEIGVPVTLGQPPAGFWDTVDMLVLSPGIALDNPLLAPVRERDIEILGEIELFARFNQVPVLGVTGSNGKTTVTLLTHHILSEAGLRSAAAGNVGTPAVDTLNQPLDIIVLELSSFQLETTSHLALAGATILNVSDDHLDRHKTLAAYAEAKQRIYNHADHALAWRDQQLTYPLPLAVSISEFGLQHSATDFGLTDNWITWQGEPLVDTTKVQLMGAHNILNIQAALGLAIIAGVTPAVAAQAVYSFASVAHRCVPVSQAGGITWIDDSKATNVGATIAAIEGLGRQRTGKLILIAGGDAKGADVTALQPYLSDYVDALITLGRDGPAIAALKAGAEQTSSMSQAVAAARRLAAPGDTVLLSPACASLDMFKNYEHRAQAFAQAITGAVSC</sequence>
<accession>A0A346NPN7</accession>
<dbReference type="GO" id="GO:0071555">
    <property type="term" value="P:cell wall organization"/>
    <property type="evidence" value="ECO:0007669"/>
    <property type="project" value="UniProtKB-KW"/>
</dbReference>
<feature type="domain" description="Mur ligase C-terminal" evidence="9">
    <location>
        <begin position="297"/>
        <end position="410"/>
    </location>
</feature>
<dbReference type="GO" id="GO:0005524">
    <property type="term" value="F:ATP binding"/>
    <property type="evidence" value="ECO:0007669"/>
    <property type="project" value="UniProtKB-UniRule"/>
</dbReference>
<dbReference type="InterPro" id="IPR004101">
    <property type="entry name" value="Mur_ligase_C"/>
</dbReference>
<evidence type="ECO:0000256" key="3">
    <source>
        <dbReference type="ARBA" id="ARBA00022490"/>
    </source>
</evidence>
<dbReference type="NCBIfam" id="TIGR01087">
    <property type="entry name" value="murD"/>
    <property type="match status" value="1"/>
</dbReference>
<comment type="subcellular location">
    <subcellularLocation>
        <location evidence="1 7 8">Cytoplasm</location>
    </subcellularLocation>
</comment>
<comment type="catalytic activity">
    <reaction evidence="7 8">
        <text>UDP-N-acetyl-alpha-D-muramoyl-L-alanine + D-glutamate + ATP = UDP-N-acetyl-alpha-D-muramoyl-L-alanyl-D-glutamate + ADP + phosphate + H(+)</text>
        <dbReference type="Rhea" id="RHEA:16429"/>
        <dbReference type="ChEBI" id="CHEBI:15378"/>
        <dbReference type="ChEBI" id="CHEBI:29986"/>
        <dbReference type="ChEBI" id="CHEBI:30616"/>
        <dbReference type="ChEBI" id="CHEBI:43474"/>
        <dbReference type="ChEBI" id="CHEBI:83898"/>
        <dbReference type="ChEBI" id="CHEBI:83900"/>
        <dbReference type="ChEBI" id="CHEBI:456216"/>
        <dbReference type="EC" id="6.3.2.9"/>
    </reaction>
</comment>